<organism evidence="1 2">
    <name type="scientific">Erwinia pyrifoliae</name>
    <dbReference type="NCBI Taxonomy" id="79967"/>
    <lineage>
        <taxon>Bacteria</taxon>
        <taxon>Pseudomonadati</taxon>
        <taxon>Pseudomonadota</taxon>
        <taxon>Gammaproteobacteria</taxon>
        <taxon>Enterobacterales</taxon>
        <taxon>Erwiniaceae</taxon>
        <taxon>Erwinia</taxon>
    </lineage>
</organism>
<evidence type="ECO:0000313" key="2">
    <source>
        <dbReference type="Proteomes" id="UP001058553"/>
    </source>
</evidence>
<dbReference type="GeneID" id="92239014"/>
<name>A0ABY5X6P1_ERWPY</name>
<proteinExistence type="predicted"/>
<dbReference type="Proteomes" id="UP001058553">
    <property type="component" value="Chromosome"/>
</dbReference>
<sequence>MMWKLVSDPIAGEFYAPKSFSLKKEDAKLTSMMKTRTFSTGSFTITIVNGCGDFNVSCQDVAYYGLRNKDNSQIKLSGRTIDDKTHRATGAIFKSGIVEYHISFEPPTLKVTQGNQMLVNQTGRWM</sequence>
<dbReference type="EMBL" id="CP103445">
    <property type="protein sequence ID" value="UWS32877.1"/>
    <property type="molecule type" value="Genomic_DNA"/>
</dbReference>
<keyword evidence="2" id="KW-1185">Reference proteome</keyword>
<gene>
    <name evidence="1" type="ORF">NYP84_14850</name>
</gene>
<protein>
    <submittedName>
        <fullName evidence="1">Uncharacterized protein</fullName>
    </submittedName>
</protein>
<reference evidence="1" key="1">
    <citation type="submission" date="2022-07" db="EMBL/GenBank/DDBJ databases">
        <title>Genetic diversity of Erwinia pyrifoliae.</title>
        <authorList>
            <person name="Park D.S."/>
            <person name="Ham H."/>
        </authorList>
    </citation>
    <scope>NUCLEOTIDE SEQUENCE</scope>
    <source>
        <strain evidence="1">CP201486</strain>
    </source>
</reference>
<dbReference type="RefSeq" id="WP_244910208.1">
    <property type="nucleotide sequence ID" value="NZ_CP023567.1"/>
</dbReference>
<evidence type="ECO:0000313" key="1">
    <source>
        <dbReference type="EMBL" id="UWS32877.1"/>
    </source>
</evidence>
<accession>A0ABY5X6P1</accession>